<organism evidence="2">
    <name type="scientific">Ganoderma boninense</name>
    <dbReference type="NCBI Taxonomy" id="34458"/>
    <lineage>
        <taxon>Eukaryota</taxon>
        <taxon>Fungi</taxon>
        <taxon>Dikarya</taxon>
        <taxon>Basidiomycota</taxon>
        <taxon>Agaricomycotina</taxon>
        <taxon>Agaricomycetes</taxon>
        <taxon>Polyporales</taxon>
        <taxon>Polyporaceae</taxon>
        <taxon>Ganoderma</taxon>
    </lineage>
</organism>
<keyword evidence="1" id="KW-0812">Transmembrane</keyword>
<protein>
    <submittedName>
        <fullName evidence="2">Zn(2)-C6 fungal-type domain-containing protein</fullName>
    </submittedName>
</protein>
<accession>A0A5K1K3T2</accession>
<dbReference type="AlphaFoldDB" id="A0A5K1K3T2"/>
<evidence type="ECO:0000256" key="1">
    <source>
        <dbReference type="SAM" id="Phobius"/>
    </source>
</evidence>
<sequence>MLLPAGVLAITCASLSFGINLLATGLIGYKAWTHWLFLRQHLGCGFSSSWVIRALALLVESGTIYFLFLIVVVVYEASPSLFAGPDVHQSMILRIVADYTYACYVHAMAIYPVVIIVIVALNSSPIDHGLTDAMQLGNEDLPSSLESHPDFTRTTLSTGTAVATATLCTTRVLGEEGALEAGTTQGSLSV</sequence>
<dbReference type="EMBL" id="LR728249">
    <property type="protein sequence ID" value="VWP00197.1"/>
    <property type="molecule type" value="Genomic_DNA"/>
</dbReference>
<gene>
    <name evidence="2" type="primary">I1RMG7</name>
</gene>
<evidence type="ECO:0000313" key="2">
    <source>
        <dbReference type="EMBL" id="VWP00197.1"/>
    </source>
</evidence>
<proteinExistence type="predicted"/>
<name>A0A5K1K3T2_9APHY</name>
<keyword evidence="1" id="KW-0472">Membrane</keyword>
<feature type="transmembrane region" description="Helical" evidence="1">
    <location>
        <begin position="6"/>
        <end position="29"/>
    </location>
</feature>
<keyword evidence="1" id="KW-1133">Transmembrane helix</keyword>
<reference evidence="2" key="1">
    <citation type="submission" date="2019-10" db="EMBL/GenBank/DDBJ databases">
        <authorList>
            <person name="Nor Muhammad N."/>
        </authorList>
    </citation>
    <scope>NUCLEOTIDE SEQUENCE</scope>
</reference>
<feature type="transmembrane region" description="Helical" evidence="1">
    <location>
        <begin position="99"/>
        <end position="121"/>
    </location>
</feature>
<feature type="transmembrane region" description="Helical" evidence="1">
    <location>
        <begin position="50"/>
        <end position="75"/>
    </location>
</feature>